<evidence type="ECO:0000256" key="3">
    <source>
        <dbReference type="ARBA" id="ARBA00022692"/>
    </source>
</evidence>
<name>A0A3P1VBF4_9STRE</name>
<evidence type="ECO:0000256" key="4">
    <source>
        <dbReference type="ARBA" id="ARBA00022989"/>
    </source>
</evidence>
<proteinExistence type="inferred from homology"/>
<dbReference type="PANTHER" id="PTHR38459:SF5">
    <property type="entry name" value="CELL WALL TEICHOIC ACID GLYCOSYLATION PROTEIN GTCA"/>
    <property type="match status" value="1"/>
</dbReference>
<evidence type="ECO:0000256" key="2">
    <source>
        <dbReference type="ARBA" id="ARBA00009399"/>
    </source>
</evidence>
<evidence type="ECO:0000259" key="7">
    <source>
        <dbReference type="Pfam" id="PF04138"/>
    </source>
</evidence>
<keyword evidence="3 6" id="KW-0812">Transmembrane</keyword>
<dbReference type="Pfam" id="PF04138">
    <property type="entry name" value="GtrA_DPMS_TM"/>
    <property type="match status" value="1"/>
</dbReference>
<dbReference type="Proteomes" id="UP000281771">
    <property type="component" value="Unassembled WGS sequence"/>
</dbReference>
<dbReference type="PANTHER" id="PTHR38459">
    <property type="entry name" value="PROPHAGE BACTOPRENOL-LINKED GLUCOSE TRANSLOCASE HOMOLOG"/>
    <property type="match status" value="1"/>
</dbReference>
<comment type="similarity">
    <text evidence="2">Belongs to the GtrA family.</text>
</comment>
<dbReference type="GO" id="GO:0000271">
    <property type="term" value="P:polysaccharide biosynthetic process"/>
    <property type="evidence" value="ECO:0007669"/>
    <property type="project" value="InterPro"/>
</dbReference>
<comment type="subcellular location">
    <subcellularLocation>
        <location evidence="1">Membrane</location>
        <topology evidence="1">Multi-pass membrane protein</topology>
    </subcellularLocation>
</comment>
<dbReference type="STRING" id="1123309.GCA_000377005_00466"/>
<dbReference type="GO" id="GO:0005886">
    <property type="term" value="C:plasma membrane"/>
    <property type="evidence" value="ECO:0007669"/>
    <property type="project" value="TreeGrafter"/>
</dbReference>
<evidence type="ECO:0000256" key="5">
    <source>
        <dbReference type="ARBA" id="ARBA00023136"/>
    </source>
</evidence>
<dbReference type="AlphaFoldDB" id="A0A3P1VBF4"/>
<feature type="transmembrane region" description="Helical" evidence="6">
    <location>
        <begin position="83"/>
        <end position="101"/>
    </location>
</feature>
<keyword evidence="9" id="KW-1185">Reference proteome</keyword>
<organism evidence="8 9">
    <name type="scientific">Streptococcus minor</name>
    <dbReference type="NCBI Taxonomy" id="229549"/>
    <lineage>
        <taxon>Bacteria</taxon>
        <taxon>Bacillati</taxon>
        <taxon>Bacillota</taxon>
        <taxon>Bacilli</taxon>
        <taxon>Lactobacillales</taxon>
        <taxon>Streptococcaceae</taxon>
        <taxon>Streptococcus</taxon>
    </lineage>
</organism>
<dbReference type="InterPro" id="IPR007267">
    <property type="entry name" value="GtrA_DPMS_TM"/>
</dbReference>
<sequence length="151" mass="17769">MKNIRSFLVTFLKSEVFKYLFFGVLTTIVSIVTRDVLFILTRHVTFAVLVSNVTAVIFAFFTNDRFVFVQERKGWFIRFVKFFIARLSTLVLDLALAYLLVEKFPQIIGQFVNNDVIWVNRIETILAQVLIMVTNYVISKWLVFKDRKIQD</sequence>
<reference evidence="8 9" key="1">
    <citation type="submission" date="2018-11" db="EMBL/GenBank/DDBJ databases">
        <title>Genomes From Bacteria Associated with the Canine Oral Cavity: a Test Case for Automated Genome-Based Taxonomic Assignment.</title>
        <authorList>
            <person name="Coil D.A."/>
            <person name="Jospin G."/>
            <person name="Darling A.E."/>
            <person name="Wallis C."/>
            <person name="Davis I.J."/>
            <person name="Harris S."/>
            <person name="Eisen J.A."/>
            <person name="Holcombe L.J."/>
            <person name="O'Flynn C."/>
        </authorList>
    </citation>
    <scope>NUCLEOTIDE SEQUENCE [LARGE SCALE GENOMIC DNA]</scope>
    <source>
        <strain evidence="8 9">OH4621_COT-116</strain>
    </source>
</reference>
<gene>
    <name evidence="8" type="ORF">EII38_04390</name>
</gene>
<evidence type="ECO:0000313" key="9">
    <source>
        <dbReference type="Proteomes" id="UP000281771"/>
    </source>
</evidence>
<accession>A0A3P1VBF4</accession>
<dbReference type="InterPro" id="IPR051401">
    <property type="entry name" value="GtrA_CellWall_Glycosyl"/>
</dbReference>
<comment type="caution">
    <text evidence="8">The sequence shown here is derived from an EMBL/GenBank/DDBJ whole genome shotgun (WGS) entry which is preliminary data.</text>
</comment>
<evidence type="ECO:0000256" key="1">
    <source>
        <dbReference type="ARBA" id="ARBA00004141"/>
    </source>
</evidence>
<evidence type="ECO:0000313" key="8">
    <source>
        <dbReference type="EMBL" id="RRD31471.1"/>
    </source>
</evidence>
<protein>
    <submittedName>
        <fullName evidence="8">GtrA family protein</fullName>
    </submittedName>
</protein>
<keyword evidence="5 6" id="KW-0472">Membrane</keyword>
<feature type="domain" description="GtrA/DPMS transmembrane" evidence="7">
    <location>
        <begin position="18"/>
        <end position="144"/>
    </location>
</feature>
<dbReference type="RefSeq" id="WP_018166392.1">
    <property type="nucleotide sequence ID" value="NZ_RQZA01000003.1"/>
</dbReference>
<evidence type="ECO:0000256" key="6">
    <source>
        <dbReference type="SAM" id="Phobius"/>
    </source>
</evidence>
<feature type="transmembrane region" description="Helical" evidence="6">
    <location>
        <begin position="46"/>
        <end position="62"/>
    </location>
</feature>
<feature type="transmembrane region" description="Helical" evidence="6">
    <location>
        <begin position="125"/>
        <end position="144"/>
    </location>
</feature>
<dbReference type="EMBL" id="RQZA01000003">
    <property type="protein sequence ID" value="RRD31471.1"/>
    <property type="molecule type" value="Genomic_DNA"/>
</dbReference>
<keyword evidence="4 6" id="KW-1133">Transmembrane helix</keyword>